<dbReference type="Pfam" id="PF00501">
    <property type="entry name" value="AMP-binding"/>
    <property type="match status" value="2"/>
</dbReference>
<comment type="similarity">
    <text evidence="1">Belongs to the ATP-dependent AMP-binding enzyme family.</text>
</comment>
<feature type="domain" description="AMP-binding enzyme C-terminal" evidence="3">
    <location>
        <begin position="359"/>
        <end position="416"/>
    </location>
</feature>
<dbReference type="Proteomes" id="UP000886005">
    <property type="component" value="Unassembled WGS sequence"/>
</dbReference>
<dbReference type="Pfam" id="PF13193">
    <property type="entry name" value="AMP-binding_C"/>
    <property type="match status" value="1"/>
</dbReference>
<dbReference type="InterPro" id="IPR042099">
    <property type="entry name" value="ANL_N_sf"/>
</dbReference>
<dbReference type="AlphaFoldDB" id="A0A7V1LM92"/>
<dbReference type="PROSITE" id="PS00455">
    <property type="entry name" value="AMP_BINDING"/>
    <property type="match status" value="1"/>
</dbReference>
<feature type="domain" description="AMP-dependent synthetase/ligase" evidence="2">
    <location>
        <begin position="123"/>
        <end position="310"/>
    </location>
</feature>
<dbReference type="Gene3D" id="3.40.50.12780">
    <property type="entry name" value="N-terminal domain of ligase-like"/>
    <property type="match status" value="1"/>
</dbReference>
<dbReference type="GO" id="GO:0031956">
    <property type="term" value="F:medium-chain fatty acid-CoA ligase activity"/>
    <property type="evidence" value="ECO:0007669"/>
    <property type="project" value="TreeGrafter"/>
</dbReference>
<accession>A0A7V1LM92</accession>
<dbReference type="InterPro" id="IPR000873">
    <property type="entry name" value="AMP-dep_synth/lig_dom"/>
</dbReference>
<reference evidence="4" key="1">
    <citation type="journal article" date="2020" name="mSystems">
        <title>Genome- and Community-Level Interaction Insights into Carbon Utilization and Element Cycling Functions of Hydrothermarchaeota in Hydrothermal Sediment.</title>
        <authorList>
            <person name="Zhou Z."/>
            <person name="Liu Y."/>
            <person name="Xu W."/>
            <person name="Pan J."/>
            <person name="Luo Z.H."/>
            <person name="Li M."/>
        </authorList>
    </citation>
    <scope>NUCLEOTIDE SEQUENCE [LARGE SCALE GENOMIC DNA]</scope>
    <source>
        <strain evidence="4">HyVt-456</strain>
    </source>
</reference>
<gene>
    <name evidence="4" type="ORF">ENJ10_05255</name>
</gene>
<dbReference type="PANTHER" id="PTHR43201">
    <property type="entry name" value="ACYL-COA SYNTHETASE"/>
    <property type="match status" value="1"/>
</dbReference>
<dbReference type="SUPFAM" id="SSF56801">
    <property type="entry name" value="Acetyl-CoA synthetase-like"/>
    <property type="match status" value="1"/>
</dbReference>
<dbReference type="Gene3D" id="3.30.300.30">
    <property type="match status" value="1"/>
</dbReference>
<evidence type="ECO:0000256" key="1">
    <source>
        <dbReference type="ARBA" id="ARBA00006432"/>
    </source>
</evidence>
<feature type="domain" description="AMP-dependent synthetase/ligase" evidence="2">
    <location>
        <begin position="12"/>
        <end position="99"/>
    </location>
</feature>
<proteinExistence type="inferred from homology"/>
<comment type="caution">
    <text evidence="4">The sequence shown here is derived from an EMBL/GenBank/DDBJ whole genome shotgun (WGS) entry which is preliminary data.</text>
</comment>
<evidence type="ECO:0000259" key="2">
    <source>
        <dbReference type="Pfam" id="PF00501"/>
    </source>
</evidence>
<dbReference type="InterPro" id="IPR045851">
    <property type="entry name" value="AMP-bd_C_sf"/>
</dbReference>
<evidence type="ECO:0000313" key="4">
    <source>
        <dbReference type="EMBL" id="HED10072.1"/>
    </source>
</evidence>
<dbReference type="InterPro" id="IPR025110">
    <property type="entry name" value="AMP-bd_C"/>
</dbReference>
<dbReference type="InterPro" id="IPR020845">
    <property type="entry name" value="AMP-binding_CS"/>
</dbReference>
<dbReference type="EMBL" id="DRLD01000147">
    <property type="protein sequence ID" value="HED10072.1"/>
    <property type="molecule type" value="Genomic_DNA"/>
</dbReference>
<dbReference type="GO" id="GO:0006631">
    <property type="term" value="P:fatty acid metabolic process"/>
    <property type="evidence" value="ECO:0007669"/>
    <property type="project" value="TreeGrafter"/>
</dbReference>
<protein>
    <submittedName>
        <fullName evidence="4">Uncharacterized protein</fullName>
    </submittedName>
</protein>
<evidence type="ECO:0000259" key="3">
    <source>
        <dbReference type="Pfam" id="PF13193"/>
    </source>
</evidence>
<organism evidence="4">
    <name type="scientific">Caldithrix abyssi</name>
    <dbReference type="NCBI Taxonomy" id="187145"/>
    <lineage>
        <taxon>Bacteria</taxon>
        <taxon>Pseudomonadati</taxon>
        <taxon>Calditrichota</taxon>
        <taxon>Calditrichia</taxon>
        <taxon>Calditrichales</taxon>
        <taxon>Calditrichaceae</taxon>
        <taxon>Caldithrix</taxon>
    </lineage>
</organism>
<sequence>MDYRTIIERNRDFLFWESEQRQLTFGALDEQAGRWRLFLSKQGLQEGDVVALRTRFLSEAPGLPFACWSLGLIFMPLDPRLKAATLDPIKKDIEIKLFVKPEHFPAAHPVPDVSFSFDLYAEKGALVILTSGSTGYAKCALLSLKNLFSSAETLAAFFELRRGERWLHVLPDFHIGGLAIWLRCFIRGATVVSRESVEDGLPENLTHMSLVAAQMRRVLQRETHSPEKLRAVLLGGSAIPASLLKQALRLGWPVYSSYGLTEMASTVAVKRHFDPPDLNPADAAILPGRQVSLSGNEILLRGDTLFLGYYKNGVIESALDEKGWFASGDLGRLKNSCLTVTGRRDNMFVSGGENIQPEEIERHLLRMDGVENALVLPRPDPRFGQRAVAVVSLSKELAAEDIKAFLAESLPSFKIAEDFFHWPSGESSGIKWRRKDMLSQLLRGALRLVK</sequence>
<dbReference type="PANTHER" id="PTHR43201:SF8">
    <property type="entry name" value="ACYL-COA SYNTHETASE FAMILY MEMBER 3"/>
    <property type="match status" value="1"/>
</dbReference>
<name>A0A7V1LM92_CALAY</name>